<feature type="compositionally biased region" description="Polar residues" evidence="3">
    <location>
        <begin position="351"/>
        <end position="361"/>
    </location>
</feature>
<proteinExistence type="predicted"/>
<feature type="region of interest" description="Disordered" evidence="3">
    <location>
        <begin position="148"/>
        <end position="204"/>
    </location>
</feature>
<evidence type="ECO:0000313" key="6">
    <source>
        <dbReference type="Proteomes" id="UP001388673"/>
    </source>
</evidence>
<feature type="compositionally biased region" description="Low complexity" evidence="3">
    <location>
        <begin position="183"/>
        <end position="192"/>
    </location>
</feature>
<evidence type="ECO:0000259" key="4">
    <source>
        <dbReference type="PROSITE" id="PS50013"/>
    </source>
</evidence>
<dbReference type="PROSITE" id="PS50013">
    <property type="entry name" value="CHROMO_2"/>
    <property type="match status" value="1"/>
</dbReference>
<dbReference type="InterPro" id="IPR023780">
    <property type="entry name" value="Chromo_domain"/>
</dbReference>
<protein>
    <recommendedName>
        <fullName evidence="4">Chromo domain-containing protein</fullName>
    </recommendedName>
</protein>
<dbReference type="Gene3D" id="2.40.50.40">
    <property type="match status" value="1"/>
</dbReference>
<dbReference type="SMART" id="SM00298">
    <property type="entry name" value="CHROMO"/>
    <property type="match status" value="1"/>
</dbReference>
<dbReference type="EMBL" id="JBCAWK010000001">
    <property type="protein sequence ID" value="KAK8869841.1"/>
    <property type="molecule type" value="Genomic_DNA"/>
</dbReference>
<feature type="region of interest" description="Disordered" evidence="3">
    <location>
        <begin position="12"/>
        <end position="33"/>
    </location>
</feature>
<accession>A0AAW0Z6J2</accession>
<dbReference type="InterPro" id="IPR023779">
    <property type="entry name" value="Chromodomain_CS"/>
</dbReference>
<dbReference type="GO" id="GO:0006338">
    <property type="term" value="P:chromatin remodeling"/>
    <property type="evidence" value="ECO:0007669"/>
    <property type="project" value="UniProtKB-ARBA"/>
</dbReference>
<feature type="compositionally biased region" description="Polar residues" evidence="3">
    <location>
        <begin position="169"/>
        <end position="181"/>
    </location>
</feature>
<dbReference type="KEGG" id="kne:92177669"/>
<dbReference type="PROSITE" id="PS00598">
    <property type="entry name" value="CHROMO_1"/>
    <property type="match status" value="1"/>
</dbReference>
<dbReference type="InterPro" id="IPR000953">
    <property type="entry name" value="Chromo/chromo_shadow_dom"/>
</dbReference>
<dbReference type="RefSeq" id="XP_066806087.1">
    <property type="nucleotide sequence ID" value="XM_066943545.1"/>
</dbReference>
<keyword evidence="6" id="KW-1185">Reference proteome</keyword>
<organism evidence="5 6">
    <name type="scientific">Kwoniella newhampshirensis</name>
    <dbReference type="NCBI Taxonomy" id="1651941"/>
    <lineage>
        <taxon>Eukaryota</taxon>
        <taxon>Fungi</taxon>
        <taxon>Dikarya</taxon>
        <taxon>Basidiomycota</taxon>
        <taxon>Agaricomycotina</taxon>
        <taxon>Tremellomycetes</taxon>
        <taxon>Tremellales</taxon>
        <taxon>Cryptococcaceae</taxon>
        <taxon>Kwoniella</taxon>
    </lineage>
</organism>
<dbReference type="GeneID" id="92177669"/>
<feature type="compositionally biased region" description="Polar residues" evidence="3">
    <location>
        <begin position="285"/>
        <end position="298"/>
    </location>
</feature>
<gene>
    <name evidence="5" type="ORF">IAR55_000409</name>
</gene>
<evidence type="ECO:0000313" key="5">
    <source>
        <dbReference type="EMBL" id="KAK8869841.1"/>
    </source>
</evidence>
<dbReference type="SUPFAM" id="SSF57903">
    <property type="entry name" value="FYVE/PHD zinc finger"/>
    <property type="match status" value="1"/>
</dbReference>
<evidence type="ECO:0000256" key="1">
    <source>
        <dbReference type="ARBA" id="ARBA00004123"/>
    </source>
</evidence>
<comment type="subcellular location">
    <subcellularLocation>
        <location evidence="1">Nucleus</location>
    </subcellularLocation>
</comment>
<dbReference type="Proteomes" id="UP001388673">
    <property type="component" value="Unassembled WGS sequence"/>
</dbReference>
<sequence length="567" mass="63287">MPELALVKIHPSPPVSSSTSAYYPTQSSPSDRYKHSLTGLSADSDPAVNTTQRLKYCEPDCKQILDSSKHSTLPAFKAQLLNLVTDLRAERDRINTISSRMDLLEKTTMKRIDDLAAAVDRSKDDLVQWKYATVDSFEQRLQNRLISKPVARSQKRRSPRLRNIDDRVASSQTSWDTNADHLSSPPTSSTTPADGPPGRSCSSIFQDLHDLTWPQDDPLNPSSGLIDCVTPSSIGMTEASDNMCGMIHAANPNQINEDETENSHKKDQKGTAPFVDLYKPLTHRATTNQAAKDSNTLEMASKQEDWQSSIVTPTRSSTRTRTTVSKYGSAPASSNTSDDRSCKVSGRKRSATSFSSSAERLNQSRKRKRSVGVITKLSERGGLLRRSDGKVRVESAVWPKKLANTVKGRMCGGLSHLACAGIPDDAHTEEMEWWCPDCVELRRNGKPVDPVSDRCRNKCIRYNCIMRDKQKIISKPGDELLYAMERIIGIKEVQSPRPDTKTYLYLIKWLDWPVGESTWEPKEHIHHLNSALTSFDFEALDAGLDSNGKVVLLPVAQEFWDEHGESR</sequence>
<dbReference type="AlphaFoldDB" id="A0AAW0Z6J2"/>
<dbReference type="InterPro" id="IPR016197">
    <property type="entry name" value="Chromo-like_dom_sf"/>
</dbReference>
<evidence type="ECO:0000256" key="2">
    <source>
        <dbReference type="ARBA" id="ARBA00023242"/>
    </source>
</evidence>
<name>A0AAW0Z6J2_9TREE</name>
<dbReference type="InterPro" id="IPR011011">
    <property type="entry name" value="Znf_FYVE_PHD"/>
</dbReference>
<feature type="compositionally biased region" description="Low complexity" evidence="3">
    <location>
        <begin position="308"/>
        <end position="325"/>
    </location>
</feature>
<dbReference type="Pfam" id="PF00385">
    <property type="entry name" value="Chromo"/>
    <property type="match status" value="1"/>
</dbReference>
<evidence type="ECO:0000256" key="3">
    <source>
        <dbReference type="SAM" id="MobiDB-lite"/>
    </source>
</evidence>
<comment type="caution">
    <text evidence="5">The sequence shown here is derived from an EMBL/GenBank/DDBJ whole genome shotgun (WGS) entry which is preliminary data.</text>
</comment>
<dbReference type="GO" id="GO:0005634">
    <property type="term" value="C:nucleus"/>
    <property type="evidence" value="ECO:0007669"/>
    <property type="project" value="UniProtKB-SubCell"/>
</dbReference>
<reference evidence="5 6" key="1">
    <citation type="journal article" date="2024" name="bioRxiv">
        <title>Comparative genomics of Cryptococcus and Kwoniella reveals pathogenesis evolution and contrasting karyotype dynamics via intercentromeric recombination or chromosome fusion.</title>
        <authorList>
            <person name="Coelho M.A."/>
            <person name="David-Palma M."/>
            <person name="Shea T."/>
            <person name="Bowers K."/>
            <person name="McGinley-Smith S."/>
            <person name="Mohammad A.W."/>
            <person name="Gnirke A."/>
            <person name="Yurkov A.M."/>
            <person name="Nowrousian M."/>
            <person name="Sun S."/>
            <person name="Cuomo C.A."/>
            <person name="Heitman J."/>
        </authorList>
    </citation>
    <scope>NUCLEOTIDE SEQUENCE [LARGE SCALE GENOMIC DNA]</scope>
    <source>
        <strain evidence="5 6">CBS 13917</strain>
    </source>
</reference>
<feature type="compositionally biased region" description="Polar residues" evidence="3">
    <location>
        <begin position="15"/>
        <end position="30"/>
    </location>
</feature>
<dbReference type="SUPFAM" id="SSF54160">
    <property type="entry name" value="Chromo domain-like"/>
    <property type="match status" value="1"/>
</dbReference>
<feature type="region of interest" description="Disordered" evidence="3">
    <location>
        <begin position="285"/>
        <end position="370"/>
    </location>
</feature>
<feature type="domain" description="Chromo" evidence="4">
    <location>
        <begin position="482"/>
        <end position="535"/>
    </location>
</feature>
<keyword evidence="2" id="KW-0539">Nucleus</keyword>